<feature type="binding site" evidence="1">
    <location>
        <position position="239"/>
    </location>
    <ligand>
        <name>[2Fe-2S] cluster</name>
        <dbReference type="ChEBI" id="CHEBI:190135"/>
    </ligand>
</feature>
<organism evidence="3 4">
    <name type="scientific">Thermococcus gammatolerans (strain DSM 15229 / JCM 11827 / EJ3)</name>
    <dbReference type="NCBI Taxonomy" id="593117"/>
    <lineage>
        <taxon>Archaea</taxon>
        <taxon>Methanobacteriati</taxon>
        <taxon>Methanobacteriota</taxon>
        <taxon>Thermococci</taxon>
        <taxon>Thermococcales</taxon>
        <taxon>Thermococcaceae</taxon>
        <taxon>Thermococcus</taxon>
    </lineage>
</organism>
<keyword evidence="1" id="KW-0001">2Fe-2S</keyword>
<dbReference type="SUPFAM" id="SSF52343">
    <property type="entry name" value="Ferredoxin reductase-like, C-terminal NADP-linked domain"/>
    <property type="match status" value="1"/>
</dbReference>
<sequence>MGSCTEVFIVYRILEKKELAPKHIMYRIEAPHVARKVQPGQFVIVRAFPNGERIPLTPVMWDREEGWIVLITFVRGKTTMRMANELKPGDSILNVAGPLGNPAPIEKFGRVLAVGLSAGIVEVFPIAKALQEAGNDVTTLHVAPAPMAILKDEFTESVSRHIFEGFEIQEGWGTKEIVAEIARRGAEKVKELLSEENFDFVLTVGPAGAQKAVFNVVKEFGIPMHADLHPIMVDGTGMCGSCRVTVGGEVKFACIDGPGFDAYKVDWDELIHRVGFYTDLEKRALEEYLKSLRGE</sequence>
<protein>
    <submittedName>
        <fullName evidence="3">Cytochrome-c3 hydrogenase, gamma subunit</fullName>
    </submittedName>
</protein>
<dbReference type="GO" id="GO:0016491">
    <property type="term" value="F:oxidoreductase activity"/>
    <property type="evidence" value="ECO:0007669"/>
    <property type="project" value="InterPro"/>
</dbReference>
<dbReference type="Gene3D" id="3.40.50.80">
    <property type="entry name" value="Nucleotide-binding domain of ferredoxin-NADP reductase (FNR) module"/>
    <property type="match status" value="1"/>
</dbReference>
<dbReference type="Proteomes" id="UP000001488">
    <property type="component" value="Chromosome"/>
</dbReference>
<feature type="binding site" evidence="1">
    <location>
        <position position="254"/>
    </location>
    <ligand>
        <name>[2Fe-2S] cluster</name>
        <dbReference type="ChEBI" id="CHEBI:190135"/>
    </ligand>
</feature>
<comment type="cofactor">
    <cofactor evidence="1">
        <name>[2Fe-2S] cluster</name>
        <dbReference type="ChEBI" id="CHEBI:190135"/>
    </cofactor>
    <text evidence="1">Binds 1 [2Fe-2S] cluster per subunit.</text>
</comment>
<reference evidence="3 4" key="1">
    <citation type="journal article" date="2007" name="Genome Biol.">
        <title>Genome analysis and genome-wide proteomics of Thermococcus gammatolerans, the most radioresistant organism known amongst the Archaea.</title>
        <authorList>
            <person name="Zivanovic Y."/>
            <person name="Armengaud J."/>
            <person name="Lagorce A."/>
            <person name="Leplat C."/>
            <person name="Guerin P."/>
            <person name="Dutertre M."/>
            <person name="Anthouard V."/>
            <person name="Forterre P."/>
            <person name="Wincker P."/>
            <person name="Confalonieri F."/>
        </authorList>
    </citation>
    <scope>NUCLEOTIDE SEQUENCE [LARGE SCALE GENOMIC DNA]</scope>
    <source>
        <strain evidence="4">DSM 15229 / JCM 11827 / EJ3</strain>
    </source>
</reference>
<dbReference type="PaxDb" id="593117-TGAM_0895"/>
<dbReference type="AlphaFoldDB" id="C5A585"/>
<keyword evidence="1" id="KW-0408">Iron</keyword>
<gene>
    <name evidence="3" type="ordered locus">TGAM_0895</name>
</gene>
<dbReference type="GO" id="GO:0050660">
    <property type="term" value="F:flavin adenine dinucleotide binding"/>
    <property type="evidence" value="ECO:0007669"/>
    <property type="project" value="InterPro"/>
</dbReference>
<accession>C5A585</accession>
<name>C5A585_THEGJ</name>
<dbReference type="InterPro" id="IPR012165">
    <property type="entry name" value="Cyt_c3_hydrogenase_gsu"/>
</dbReference>
<feature type="domain" description="FAD-binding FR-type" evidence="2">
    <location>
        <begin position="6"/>
        <end position="105"/>
    </location>
</feature>
<dbReference type="EMBL" id="CP001398">
    <property type="protein sequence ID" value="ACS33397.1"/>
    <property type="molecule type" value="Genomic_DNA"/>
</dbReference>
<dbReference type="SUPFAM" id="SSF63380">
    <property type="entry name" value="Riboflavin synthase domain-like"/>
    <property type="match status" value="1"/>
</dbReference>
<dbReference type="PROSITE" id="PS51384">
    <property type="entry name" value="FAD_FR"/>
    <property type="match status" value="1"/>
</dbReference>
<evidence type="ECO:0000313" key="3">
    <source>
        <dbReference type="EMBL" id="ACS33397.1"/>
    </source>
</evidence>
<dbReference type="STRING" id="593117.TGAM_0895"/>
<dbReference type="PIRSF" id="PIRSF006816">
    <property type="entry name" value="Cyc3_hyd_g"/>
    <property type="match status" value="1"/>
</dbReference>
<dbReference type="InterPro" id="IPR019480">
    <property type="entry name" value="Dihydroorotate_DH_Fe-S-bd"/>
</dbReference>
<dbReference type="Gene3D" id="2.40.30.10">
    <property type="entry name" value="Translation factors"/>
    <property type="match status" value="1"/>
</dbReference>
<proteinExistence type="predicted"/>
<evidence type="ECO:0000313" key="4">
    <source>
        <dbReference type="Proteomes" id="UP000001488"/>
    </source>
</evidence>
<dbReference type="InterPro" id="IPR050353">
    <property type="entry name" value="PyrK_electron_transfer"/>
</dbReference>
<dbReference type="eggNOG" id="arCOG02199">
    <property type="taxonomic scope" value="Archaea"/>
</dbReference>
<dbReference type="GO" id="GO:0006221">
    <property type="term" value="P:pyrimidine nucleotide biosynthetic process"/>
    <property type="evidence" value="ECO:0007669"/>
    <property type="project" value="InterPro"/>
</dbReference>
<dbReference type="InterPro" id="IPR017938">
    <property type="entry name" value="Riboflavin_synthase-like_b-brl"/>
</dbReference>
<dbReference type="PANTHER" id="PTHR43513">
    <property type="entry name" value="DIHYDROOROTATE DEHYDROGENASE B (NAD(+)), ELECTRON TRANSFER SUBUNIT"/>
    <property type="match status" value="1"/>
</dbReference>
<dbReference type="NCBIfam" id="NF004862">
    <property type="entry name" value="PRK06222.1"/>
    <property type="match status" value="1"/>
</dbReference>
<keyword evidence="1" id="KW-0411">Iron-sulfur</keyword>
<feature type="binding site" evidence="1">
    <location>
        <position position="242"/>
    </location>
    <ligand>
        <name>[2Fe-2S] cluster</name>
        <dbReference type="ChEBI" id="CHEBI:190135"/>
    </ligand>
</feature>
<dbReference type="HOGENOM" id="CLU_003827_1_0_2"/>
<dbReference type="PANTHER" id="PTHR43513:SF3">
    <property type="entry name" value="DIHYDROOROTATE DEHYDROGENASE B (NAD(+)), ELECTRON TRANSFER SUBUNIT-RELATED"/>
    <property type="match status" value="1"/>
</dbReference>
<dbReference type="KEGG" id="tga:TGAM_0895"/>
<dbReference type="CDD" id="cd06219">
    <property type="entry name" value="DHOD_e_trans_like1"/>
    <property type="match status" value="1"/>
</dbReference>
<dbReference type="GO" id="GO:0046872">
    <property type="term" value="F:metal ion binding"/>
    <property type="evidence" value="ECO:0007669"/>
    <property type="project" value="UniProtKB-KW"/>
</dbReference>
<evidence type="ECO:0000256" key="1">
    <source>
        <dbReference type="PIRSR" id="PIRSR006816-2"/>
    </source>
</evidence>
<evidence type="ECO:0000259" key="2">
    <source>
        <dbReference type="PROSITE" id="PS51384"/>
    </source>
</evidence>
<dbReference type="PATRIC" id="fig|593117.10.peg.888"/>
<keyword evidence="1" id="KW-0479">Metal-binding</keyword>
<dbReference type="InterPro" id="IPR017927">
    <property type="entry name" value="FAD-bd_FR_type"/>
</dbReference>
<dbReference type="GO" id="GO:0051537">
    <property type="term" value="F:2 iron, 2 sulfur cluster binding"/>
    <property type="evidence" value="ECO:0007669"/>
    <property type="project" value="UniProtKB-KW"/>
</dbReference>
<keyword evidence="4" id="KW-1185">Reference proteome</keyword>
<dbReference type="InterPro" id="IPR039261">
    <property type="entry name" value="FNR_nucleotide-bd"/>
</dbReference>
<dbReference type="Pfam" id="PF10418">
    <property type="entry name" value="DHODB_Fe-S_bind"/>
    <property type="match status" value="1"/>
</dbReference>